<accession>A0A6A1WSP3</accession>
<evidence type="ECO:0000313" key="2">
    <source>
        <dbReference type="Proteomes" id="UP000516437"/>
    </source>
</evidence>
<evidence type="ECO:0000313" key="1">
    <source>
        <dbReference type="EMBL" id="KAB1226828.1"/>
    </source>
</evidence>
<protein>
    <submittedName>
        <fullName evidence="1">Uncharacterized protein</fullName>
    </submittedName>
</protein>
<name>A0A6A1WSP3_9ROSI</name>
<dbReference type="AlphaFoldDB" id="A0A6A1WSP3"/>
<dbReference type="EMBL" id="RXIC02000019">
    <property type="protein sequence ID" value="KAB1226828.1"/>
    <property type="molecule type" value="Genomic_DNA"/>
</dbReference>
<reference evidence="1 2" key="1">
    <citation type="journal article" date="2019" name="Plant Biotechnol. J.">
        <title>The red bayberry genome and genetic basis of sex determination.</title>
        <authorList>
            <person name="Jia H.M."/>
            <person name="Jia H.J."/>
            <person name="Cai Q.L."/>
            <person name="Wang Y."/>
            <person name="Zhao H.B."/>
            <person name="Yang W.F."/>
            <person name="Wang G.Y."/>
            <person name="Li Y.H."/>
            <person name="Zhan D.L."/>
            <person name="Shen Y.T."/>
            <person name="Niu Q.F."/>
            <person name="Chang L."/>
            <person name="Qiu J."/>
            <person name="Zhao L."/>
            <person name="Xie H.B."/>
            <person name="Fu W.Y."/>
            <person name="Jin J."/>
            <person name="Li X.W."/>
            <person name="Jiao Y."/>
            <person name="Zhou C.C."/>
            <person name="Tu T."/>
            <person name="Chai C.Y."/>
            <person name="Gao J.L."/>
            <person name="Fan L.J."/>
            <person name="van de Weg E."/>
            <person name="Wang J.Y."/>
            <person name="Gao Z.S."/>
        </authorList>
    </citation>
    <scope>NUCLEOTIDE SEQUENCE [LARGE SCALE GENOMIC DNA]</scope>
    <source>
        <tissue evidence="1">Leaves</tissue>
    </source>
</reference>
<organism evidence="1 2">
    <name type="scientific">Morella rubra</name>
    <name type="common">Chinese bayberry</name>
    <dbReference type="NCBI Taxonomy" id="262757"/>
    <lineage>
        <taxon>Eukaryota</taxon>
        <taxon>Viridiplantae</taxon>
        <taxon>Streptophyta</taxon>
        <taxon>Embryophyta</taxon>
        <taxon>Tracheophyta</taxon>
        <taxon>Spermatophyta</taxon>
        <taxon>Magnoliopsida</taxon>
        <taxon>eudicotyledons</taxon>
        <taxon>Gunneridae</taxon>
        <taxon>Pentapetalae</taxon>
        <taxon>rosids</taxon>
        <taxon>fabids</taxon>
        <taxon>Fagales</taxon>
        <taxon>Myricaceae</taxon>
        <taxon>Morella</taxon>
    </lineage>
</organism>
<comment type="caution">
    <text evidence="1">The sequence shown here is derived from an EMBL/GenBank/DDBJ whole genome shotgun (WGS) entry which is preliminary data.</text>
</comment>
<proteinExistence type="predicted"/>
<gene>
    <name evidence="1" type="ORF">CJ030_MR1G005052</name>
</gene>
<keyword evidence="2" id="KW-1185">Reference proteome</keyword>
<dbReference type="Proteomes" id="UP000516437">
    <property type="component" value="Chromosome 1"/>
</dbReference>
<sequence length="135" mass="15628">MYRSGFCKNRFVQDFRNRKVLACRWADFKWFSESGFDFKEMFDYQGLSVFVNLKVDCYVYLVKLVYGNFQYSKAEDASSYVNGKQLDLSIASLNALVSAPNGGKKFFDAYGWLGMSEVEPIDILWVVLDNPTKMK</sequence>